<comment type="caution">
    <text evidence="4">The sequence shown here is derived from an EMBL/GenBank/DDBJ whole genome shotgun (WGS) entry which is preliminary data.</text>
</comment>
<dbReference type="AlphaFoldDB" id="A0A9W5RE14"/>
<protein>
    <recommendedName>
        <fullName evidence="3">N-acetyltransferase domain-containing protein</fullName>
    </recommendedName>
</protein>
<dbReference type="EMBL" id="AGWN01000001">
    <property type="protein sequence ID" value="EPD30717.1"/>
    <property type="molecule type" value="Genomic_DNA"/>
</dbReference>
<gene>
    <name evidence="4" type="ORF">HMPREF9238_00468</name>
</gene>
<sequence>MSQLTLNARLKSLTDFARPAGIELATITRYDIPALAALNVVAYDLPETAENLYESIDQMRMCFGGEFGTPLDNSFIGAWADGDLIGAIFVTIGTPWDDDDKSPYILDLMVHPDYRGRGIATALIGEAAERVGAAGYEDMCLQLDMREAAGAARLYDYLGFQEA</sequence>
<keyword evidence="5" id="KW-1185">Reference proteome</keyword>
<dbReference type="InterPro" id="IPR016181">
    <property type="entry name" value="Acyl_CoA_acyltransferase"/>
</dbReference>
<dbReference type="PROSITE" id="PS51186">
    <property type="entry name" value="GNAT"/>
    <property type="match status" value="1"/>
</dbReference>
<dbReference type="InterPro" id="IPR050832">
    <property type="entry name" value="Bact_Acetyltransf"/>
</dbReference>
<dbReference type="GO" id="GO:0016747">
    <property type="term" value="F:acyltransferase activity, transferring groups other than amino-acyl groups"/>
    <property type="evidence" value="ECO:0007669"/>
    <property type="project" value="InterPro"/>
</dbReference>
<dbReference type="PANTHER" id="PTHR43877:SF2">
    <property type="entry name" value="AMINOALKYLPHOSPHONATE N-ACETYLTRANSFERASE-RELATED"/>
    <property type="match status" value="1"/>
</dbReference>
<name>A0A9W5RE14_9ACTO</name>
<keyword evidence="2" id="KW-0012">Acyltransferase</keyword>
<dbReference type="OrthoDB" id="3252279at2"/>
<reference evidence="4 5" key="1">
    <citation type="submission" date="2013-05" db="EMBL/GenBank/DDBJ databases">
        <title>The Genome Sequence of Actinomyces europaeus ACS-120-V-COL10B.</title>
        <authorList>
            <consortium name="The Broad Institute Genomics Platform"/>
            <person name="Earl A."/>
            <person name="Ward D."/>
            <person name="Feldgarden M."/>
            <person name="Gevers D."/>
            <person name="Saerens B."/>
            <person name="Vaneechoutte M."/>
            <person name="Walker B."/>
            <person name="Young S."/>
            <person name="Zeng Q."/>
            <person name="Gargeya S."/>
            <person name="Fitzgerald M."/>
            <person name="Haas B."/>
            <person name="Abouelleil A."/>
            <person name="Allen A.W."/>
            <person name="Alvarado L."/>
            <person name="Arachchi H.M."/>
            <person name="Berlin A.M."/>
            <person name="Chapman S.B."/>
            <person name="Gainer-Dewar J."/>
            <person name="Goldberg J."/>
            <person name="Griggs A."/>
            <person name="Gujja S."/>
            <person name="Hansen M."/>
            <person name="Howarth C."/>
            <person name="Imamovic A."/>
            <person name="Ireland A."/>
            <person name="Larimer J."/>
            <person name="McCowan C."/>
            <person name="Murphy C."/>
            <person name="Pearson M."/>
            <person name="Poon T.W."/>
            <person name="Priest M."/>
            <person name="Roberts A."/>
            <person name="Saif S."/>
            <person name="Shea T."/>
            <person name="Sisk P."/>
            <person name="Sykes S."/>
            <person name="Wortman J."/>
            <person name="Nusbaum C."/>
            <person name="Birren B."/>
        </authorList>
    </citation>
    <scope>NUCLEOTIDE SEQUENCE [LARGE SCALE GENOMIC DNA]</scope>
    <source>
        <strain evidence="4 5">ACS-120-V-Col10b</strain>
    </source>
</reference>
<proteinExistence type="predicted"/>
<keyword evidence="1" id="KW-0808">Transferase</keyword>
<dbReference type="SUPFAM" id="SSF55729">
    <property type="entry name" value="Acyl-CoA N-acyltransferases (Nat)"/>
    <property type="match status" value="1"/>
</dbReference>
<evidence type="ECO:0000256" key="1">
    <source>
        <dbReference type="ARBA" id="ARBA00022679"/>
    </source>
</evidence>
<organism evidence="4 5">
    <name type="scientific">Gleimia europaea ACS-120-V-Col10b</name>
    <dbReference type="NCBI Taxonomy" id="883069"/>
    <lineage>
        <taxon>Bacteria</taxon>
        <taxon>Bacillati</taxon>
        <taxon>Actinomycetota</taxon>
        <taxon>Actinomycetes</taxon>
        <taxon>Actinomycetales</taxon>
        <taxon>Actinomycetaceae</taxon>
        <taxon>Gleimia</taxon>
    </lineage>
</organism>
<evidence type="ECO:0000313" key="5">
    <source>
        <dbReference type="Proteomes" id="UP000014387"/>
    </source>
</evidence>
<evidence type="ECO:0000256" key="2">
    <source>
        <dbReference type="ARBA" id="ARBA00023315"/>
    </source>
</evidence>
<dbReference type="Gene3D" id="3.40.630.30">
    <property type="match status" value="1"/>
</dbReference>
<accession>A0A9W5RE14</accession>
<evidence type="ECO:0000313" key="4">
    <source>
        <dbReference type="EMBL" id="EPD30717.1"/>
    </source>
</evidence>
<dbReference type="CDD" id="cd04301">
    <property type="entry name" value="NAT_SF"/>
    <property type="match status" value="1"/>
</dbReference>
<dbReference type="PANTHER" id="PTHR43877">
    <property type="entry name" value="AMINOALKYLPHOSPHONATE N-ACETYLTRANSFERASE-RELATED-RELATED"/>
    <property type="match status" value="1"/>
</dbReference>
<dbReference type="Pfam" id="PF00583">
    <property type="entry name" value="Acetyltransf_1"/>
    <property type="match status" value="1"/>
</dbReference>
<evidence type="ECO:0000259" key="3">
    <source>
        <dbReference type="PROSITE" id="PS51186"/>
    </source>
</evidence>
<dbReference type="InterPro" id="IPR000182">
    <property type="entry name" value="GNAT_dom"/>
</dbReference>
<dbReference type="RefSeq" id="WP_016443829.1">
    <property type="nucleotide sequence ID" value="NZ_KE150266.1"/>
</dbReference>
<feature type="domain" description="N-acetyltransferase" evidence="3">
    <location>
        <begin position="22"/>
        <end position="163"/>
    </location>
</feature>
<dbReference type="Proteomes" id="UP000014387">
    <property type="component" value="Unassembled WGS sequence"/>
</dbReference>